<sequence>MSRQALRFSLRHFVTINSFVLAAKKDLLQAHGMTSPCWLHPLCYNNFTSQADNPAMTALQRIANDNKSNPNLVNHKLYNLFFIEDFIRLAHENVKPANWRQLPFSMRTTLVGDIVKDFWEEQFQFQPRGIKSGLEEGIESLGLSVPLHRDRVVLEAMRLVLEAIYEPIFLGVSHGSRPSRSCHSALRSIRKGVQDHEWALVSDIRKEYKIDHHVLVKLLEQKIGDKRFLRLVWKALKVGHGERTDQGWTFKSIWWGTRGQNTLSLLWTNVFFHALDLWVQEKKAMFDQGKSRALNPQWLSFVTRLRYLERRGDASQLKQLRKQIAQVPKRLWNDSGFRRVFYVRYVDDILLTFTASKEDVLRFQEDVKGFLSENLKLDVSGGKLRLSHLRKNPVLFLDTKICLLSGPKCSSGKRNQSLSGLTRLHAPMEKIIKELAHLGMVSEGGVRPYPVTFLSRYSHNQIVNYYNWIMRGCCNYYSFVDNFDSLTKYLRIAIRSSCVRTLTMKLKRQRSARTYKDFGAELAARYRVPLKDGQVVSEKLSEEELTILRNRVSVAKKLKVKWEDLKREERGLLQRFCIPRLIHEPNGDTNLEFRGDYLLFCSKKGRTEEAVKALRSLELLPPVYNPWDFKRSFVPPPRPRLSAESSTWN</sequence>
<dbReference type="PANTHER" id="PTHR33642">
    <property type="entry name" value="COX1/OXI3 INTRON 1 PROTEIN-RELATED"/>
    <property type="match status" value="1"/>
</dbReference>
<organism evidence="2 3">
    <name type="scientific">Sphagnum troendelagicum</name>
    <dbReference type="NCBI Taxonomy" id="128251"/>
    <lineage>
        <taxon>Eukaryota</taxon>
        <taxon>Viridiplantae</taxon>
        <taxon>Streptophyta</taxon>
        <taxon>Embryophyta</taxon>
        <taxon>Bryophyta</taxon>
        <taxon>Sphagnophytina</taxon>
        <taxon>Sphagnopsida</taxon>
        <taxon>Sphagnales</taxon>
        <taxon>Sphagnaceae</taxon>
        <taxon>Sphagnum</taxon>
    </lineage>
</organism>
<dbReference type="PANTHER" id="PTHR33642:SF3">
    <property type="entry name" value="NUCLEAR INTRON MATURASE 4, MITOCHONDRIAL"/>
    <property type="match status" value="1"/>
</dbReference>
<protein>
    <recommendedName>
        <fullName evidence="1">Domain X domain-containing protein</fullName>
    </recommendedName>
</protein>
<evidence type="ECO:0000259" key="1">
    <source>
        <dbReference type="Pfam" id="PF01348"/>
    </source>
</evidence>
<evidence type="ECO:0000313" key="2">
    <source>
        <dbReference type="EMBL" id="CAK9206861.1"/>
    </source>
</evidence>
<dbReference type="InterPro" id="IPR043502">
    <property type="entry name" value="DNA/RNA_pol_sf"/>
</dbReference>
<dbReference type="CDD" id="cd01651">
    <property type="entry name" value="RT_G2_intron"/>
    <property type="match status" value="1"/>
</dbReference>
<evidence type="ECO:0000313" key="3">
    <source>
        <dbReference type="Proteomes" id="UP001497512"/>
    </source>
</evidence>
<dbReference type="SUPFAM" id="SSF56672">
    <property type="entry name" value="DNA/RNA polymerases"/>
    <property type="match status" value="1"/>
</dbReference>
<dbReference type="Pfam" id="PF01348">
    <property type="entry name" value="Intron_maturas2"/>
    <property type="match status" value="1"/>
</dbReference>
<dbReference type="EMBL" id="OZ019907">
    <property type="protein sequence ID" value="CAK9206861.1"/>
    <property type="molecule type" value="Genomic_DNA"/>
</dbReference>
<dbReference type="Proteomes" id="UP001497512">
    <property type="component" value="Chromosome 15"/>
</dbReference>
<feature type="domain" description="Domain X" evidence="1">
    <location>
        <begin position="423"/>
        <end position="528"/>
    </location>
</feature>
<reference evidence="2" key="1">
    <citation type="submission" date="2024-02" db="EMBL/GenBank/DDBJ databases">
        <authorList>
            <consortium name="ELIXIR-Norway"/>
            <consortium name="Elixir Norway"/>
        </authorList>
    </citation>
    <scope>NUCLEOTIDE SEQUENCE</scope>
</reference>
<gene>
    <name evidence="2" type="ORF">CSSPTR1EN2_LOCUS8560</name>
</gene>
<accession>A0ABP0TWI5</accession>
<dbReference type="InterPro" id="IPR024937">
    <property type="entry name" value="Domain_X"/>
</dbReference>
<name>A0ABP0TWI5_9BRYO</name>
<proteinExistence type="predicted"/>
<keyword evidence="3" id="KW-1185">Reference proteome</keyword>